<name>A0A6F9DV37_9ASCI</name>
<keyword evidence="2" id="KW-1133">Transmembrane helix</keyword>
<evidence type="ECO:0000313" key="3">
    <source>
        <dbReference type="EMBL" id="CAB3267041.1"/>
    </source>
</evidence>
<accession>A0A6F9DV37</accession>
<evidence type="ECO:0000256" key="1">
    <source>
        <dbReference type="ARBA" id="ARBA00022553"/>
    </source>
</evidence>
<reference evidence="3" key="1">
    <citation type="submission" date="2020-04" db="EMBL/GenBank/DDBJ databases">
        <authorList>
            <person name="Neveu A P."/>
        </authorList>
    </citation>
    <scope>NUCLEOTIDE SEQUENCE</scope>
    <source>
        <tissue evidence="3">Whole embryo</tissue>
    </source>
</reference>
<dbReference type="Pfam" id="PF12576">
    <property type="entry name" value="DUF3754"/>
    <property type="match status" value="1"/>
</dbReference>
<dbReference type="EMBL" id="LR791179">
    <property type="protein sequence ID" value="CAB3267041.1"/>
    <property type="molecule type" value="mRNA"/>
</dbReference>
<keyword evidence="1" id="KW-0597">Phosphoprotein</keyword>
<dbReference type="PANTHER" id="PTHR16095">
    <property type="entry name" value="TRANSMEMBRANE PROTEIN 143 FAMILY MEMBER"/>
    <property type="match status" value="1"/>
</dbReference>
<evidence type="ECO:0000256" key="2">
    <source>
        <dbReference type="SAM" id="Phobius"/>
    </source>
</evidence>
<keyword evidence="2" id="KW-0472">Membrane</keyword>
<organism evidence="3">
    <name type="scientific">Phallusia mammillata</name>
    <dbReference type="NCBI Taxonomy" id="59560"/>
    <lineage>
        <taxon>Eukaryota</taxon>
        <taxon>Metazoa</taxon>
        <taxon>Chordata</taxon>
        <taxon>Tunicata</taxon>
        <taxon>Ascidiacea</taxon>
        <taxon>Phlebobranchia</taxon>
        <taxon>Ascidiidae</taxon>
        <taxon>Phallusia</taxon>
    </lineage>
</organism>
<proteinExistence type="evidence at transcript level"/>
<protein>
    <submittedName>
        <fullName evidence="3">Transmembrane protein 143-like</fullName>
    </submittedName>
</protein>
<feature type="transmembrane region" description="Helical" evidence="2">
    <location>
        <begin position="274"/>
        <end position="297"/>
    </location>
</feature>
<dbReference type="InterPro" id="IPR022227">
    <property type="entry name" value="DUF3754"/>
</dbReference>
<gene>
    <name evidence="3" type="primary">Tmem143</name>
</gene>
<feature type="transmembrane region" description="Helical" evidence="2">
    <location>
        <begin position="303"/>
        <end position="320"/>
    </location>
</feature>
<dbReference type="AlphaFoldDB" id="A0A6F9DV37"/>
<keyword evidence="2 3" id="KW-0812">Transmembrane</keyword>
<sequence length="456" mass="52781">MLVANFRRGIRRHLYVDFKQPQTSFVVSFKPGTKVRFLSWKSSNPPNQDVSRAKLDPLAIRRSELIHKLCGSYLCHHPKSSAGATQTWPKTFIAACHILESYMLLHHHKTAKSLMFKFRCIDPDRAERCVSVNYDTKEKLPAAKMSESSLLEEVTFMTQFAFFLNQAGYQEIPWHIVKECLKKRHKYGNIEVEVNHKDYAFLRFWVYGKKKVTFEAGEFQSKNDTGMLYERVIVGARNKFSNNMILKGFKDIPEDHFESLLPEAKVQIPRWRKWILNVSLTSTFLIAFFNVWMTLMTNLKLDFIWVFLCFVGFIAVRSFAMYKNQRKSYILEWKNMLYYKSTANNAGLVMDTVNRSLERSLKEVLIVYGTALSLAKSGDYITEAEITSAARHWLMALNDEHTEDFKFSPTAAFSLLQRLGILTRVTGQENVFGYKVLPPDVAAEHLAREVQAISVE</sequence>
<dbReference type="PANTHER" id="PTHR16095:SF11">
    <property type="entry name" value="TRANSMEMBRANE PROTEIN 143"/>
    <property type="match status" value="1"/>
</dbReference>